<comment type="subcellular location">
    <subcellularLocation>
        <location evidence="1">Membrane</location>
    </subcellularLocation>
</comment>
<protein>
    <recommendedName>
        <fullName evidence="5">Activin types I and II receptor domain-containing protein</fullName>
    </recommendedName>
</protein>
<dbReference type="SUPFAM" id="SSF57302">
    <property type="entry name" value="Snake toxin-like"/>
    <property type="match status" value="1"/>
</dbReference>
<comment type="caution">
    <text evidence="6">The sequence shown here is derived from an EMBL/GenBank/DDBJ whole genome shotgun (WGS) entry which is preliminary data.</text>
</comment>
<organism evidence="6 7">
    <name type="scientific">Euphydryas editha</name>
    <name type="common">Edith's checkerspot</name>
    <dbReference type="NCBI Taxonomy" id="104508"/>
    <lineage>
        <taxon>Eukaryota</taxon>
        <taxon>Metazoa</taxon>
        <taxon>Ecdysozoa</taxon>
        <taxon>Arthropoda</taxon>
        <taxon>Hexapoda</taxon>
        <taxon>Insecta</taxon>
        <taxon>Pterygota</taxon>
        <taxon>Neoptera</taxon>
        <taxon>Endopterygota</taxon>
        <taxon>Lepidoptera</taxon>
        <taxon>Glossata</taxon>
        <taxon>Ditrysia</taxon>
        <taxon>Papilionoidea</taxon>
        <taxon>Nymphalidae</taxon>
        <taxon>Nymphalinae</taxon>
        <taxon>Euphydryas</taxon>
    </lineage>
</organism>
<evidence type="ECO:0000256" key="4">
    <source>
        <dbReference type="SAM" id="SignalP"/>
    </source>
</evidence>
<dbReference type="Gene3D" id="2.10.60.10">
    <property type="entry name" value="CD59"/>
    <property type="match status" value="1"/>
</dbReference>
<accession>A0AAU9V1X4</accession>
<dbReference type="EMBL" id="CAKOGL010000026">
    <property type="protein sequence ID" value="CAH2104047.1"/>
    <property type="molecule type" value="Genomic_DNA"/>
</dbReference>
<evidence type="ECO:0000256" key="2">
    <source>
        <dbReference type="ARBA" id="ARBA00022729"/>
    </source>
</evidence>
<reference evidence="6" key="1">
    <citation type="submission" date="2022-03" db="EMBL/GenBank/DDBJ databases">
        <authorList>
            <person name="Tunstrom K."/>
        </authorList>
    </citation>
    <scope>NUCLEOTIDE SEQUENCE</scope>
</reference>
<dbReference type="InterPro" id="IPR045860">
    <property type="entry name" value="Snake_toxin-like_sf"/>
</dbReference>
<feature type="domain" description="Activin types I and II receptor" evidence="5">
    <location>
        <begin position="35"/>
        <end position="113"/>
    </location>
</feature>
<gene>
    <name evidence="6" type="ORF">EEDITHA_LOCUS18479</name>
</gene>
<dbReference type="Pfam" id="PF01064">
    <property type="entry name" value="Activin_recp"/>
    <property type="match status" value="1"/>
</dbReference>
<evidence type="ECO:0000259" key="5">
    <source>
        <dbReference type="Pfam" id="PF01064"/>
    </source>
</evidence>
<keyword evidence="2 4" id="KW-0732">Signal</keyword>
<dbReference type="CDD" id="cd23598">
    <property type="entry name" value="TFP_LU_ECD_Babo"/>
    <property type="match status" value="1"/>
</dbReference>
<evidence type="ECO:0000313" key="6">
    <source>
        <dbReference type="EMBL" id="CAH2104047.1"/>
    </source>
</evidence>
<proteinExistence type="predicted"/>
<dbReference type="Proteomes" id="UP001153954">
    <property type="component" value="Unassembled WGS sequence"/>
</dbReference>
<evidence type="ECO:0000256" key="1">
    <source>
        <dbReference type="ARBA" id="ARBA00004370"/>
    </source>
</evidence>
<dbReference type="GO" id="GO:0004675">
    <property type="term" value="F:transmembrane receptor protein serine/threonine kinase activity"/>
    <property type="evidence" value="ECO:0007669"/>
    <property type="project" value="InterPro"/>
</dbReference>
<keyword evidence="7" id="KW-1185">Reference proteome</keyword>
<dbReference type="GO" id="GO:0016020">
    <property type="term" value="C:membrane"/>
    <property type="evidence" value="ECO:0007669"/>
    <property type="project" value="UniProtKB-SubCell"/>
</dbReference>
<keyword evidence="3" id="KW-0472">Membrane</keyword>
<name>A0AAU9V1X4_EUPED</name>
<dbReference type="AlphaFoldDB" id="A0AAU9V1X4"/>
<feature type="signal peptide" evidence="4">
    <location>
        <begin position="1"/>
        <end position="34"/>
    </location>
</feature>
<evidence type="ECO:0000313" key="7">
    <source>
        <dbReference type="Proteomes" id="UP001153954"/>
    </source>
</evidence>
<sequence>MFLFRNVIMDSLHWRKCLHLLILFVFFKSNIVNGLKCYCNSDSPSCPNSTCDTDGFCYASSTLENGEYKNTYHCIELKALIPIEHPFSCSTTRTRNESVVIECCNSRDMCNRDLRLELHTKPPGTENVRNVSSGRLWVALYCDVRHSVAALVPTERLIASHRDTFTDELKHYD</sequence>
<evidence type="ECO:0000256" key="3">
    <source>
        <dbReference type="ARBA" id="ARBA00023136"/>
    </source>
</evidence>
<feature type="chain" id="PRO_5043437656" description="Activin types I and II receptor domain-containing protein" evidence="4">
    <location>
        <begin position="35"/>
        <end position="173"/>
    </location>
</feature>
<dbReference type="InterPro" id="IPR000472">
    <property type="entry name" value="Activin_recp"/>
</dbReference>